<evidence type="ECO:0000313" key="3">
    <source>
        <dbReference type="EMBL" id="KAK8860759.1"/>
    </source>
</evidence>
<dbReference type="PANTHER" id="PTHR23257">
    <property type="entry name" value="SERINE-THREONINE PROTEIN KINASE"/>
    <property type="match status" value="1"/>
</dbReference>
<dbReference type="PROSITE" id="PS50011">
    <property type="entry name" value="PROTEIN_KINASE_DOM"/>
    <property type="match status" value="1"/>
</dbReference>
<dbReference type="Pfam" id="PF00069">
    <property type="entry name" value="Pkinase"/>
    <property type="match status" value="1"/>
</dbReference>
<keyword evidence="4" id="KW-1185">Reference proteome</keyword>
<comment type="caution">
    <text evidence="3">The sequence shown here is derived from an EMBL/GenBank/DDBJ whole genome shotgun (WGS) entry which is preliminary data.</text>
</comment>
<dbReference type="EMBL" id="JAPFFF010000018">
    <property type="protein sequence ID" value="KAK8860759.1"/>
    <property type="molecule type" value="Genomic_DNA"/>
</dbReference>
<dbReference type="SUPFAM" id="SSF56112">
    <property type="entry name" value="Protein kinase-like (PK-like)"/>
    <property type="match status" value="1"/>
</dbReference>
<dbReference type="InterPro" id="IPR050167">
    <property type="entry name" value="Ser_Thr_protein_kinase"/>
</dbReference>
<feature type="compositionally biased region" description="Basic and acidic residues" evidence="1">
    <location>
        <begin position="186"/>
        <end position="196"/>
    </location>
</feature>
<evidence type="ECO:0000313" key="4">
    <source>
        <dbReference type="Proteomes" id="UP001470230"/>
    </source>
</evidence>
<dbReference type="Proteomes" id="UP001470230">
    <property type="component" value="Unassembled WGS sequence"/>
</dbReference>
<dbReference type="PROSITE" id="PS00108">
    <property type="entry name" value="PROTEIN_KINASE_ST"/>
    <property type="match status" value="1"/>
</dbReference>
<name>A0ABR2ICJ8_9EUKA</name>
<feature type="domain" description="Protein kinase" evidence="2">
    <location>
        <begin position="1"/>
        <end position="155"/>
    </location>
</feature>
<dbReference type="InterPro" id="IPR000719">
    <property type="entry name" value="Prot_kinase_dom"/>
</dbReference>
<reference evidence="3 4" key="1">
    <citation type="submission" date="2024-04" db="EMBL/GenBank/DDBJ databases">
        <title>Tritrichomonas musculus Genome.</title>
        <authorList>
            <person name="Alves-Ferreira E."/>
            <person name="Grigg M."/>
            <person name="Lorenzi H."/>
            <person name="Galac M."/>
        </authorList>
    </citation>
    <scope>NUCLEOTIDE SEQUENCE [LARGE SCALE GENOMIC DNA]</scope>
    <source>
        <strain evidence="3 4">EAF2021</strain>
    </source>
</reference>
<sequence>MRYLHQKGILHRDLKPENILIDENYYPRVSDFGLSRCFSKILTNSMKLTMTGKIGTPMYMAPELLRGEERYGASIDVYAFGILAYEIATGIEPYSELGKISSASLGIKIMNGYRPKIGNEVSGKMKDLILKCLSENDEERPSFDEIFSLLSNDFDYSLETVDEDEINEYIENLSFESKPSSISNNDKQEDDAKFDQSKERKCYEKMIESLLEKVDNIDDIEIDGIFFNSIV</sequence>
<proteinExistence type="predicted"/>
<gene>
    <name evidence="3" type="ORF">M9Y10_012424</name>
</gene>
<dbReference type="InterPro" id="IPR008271">
    <property type="entry name" value="Ser/Thr_kinase_AS"/>
</dbReference>
<accession>A0ABR2ICJ8</accession>
<dbReference type="SMART" id="SM00220">
    <property type="entry name" value="S_TKc"/>
    <property type="match status" value="1"/>
</dbReference>
<evidence type="ECO:0000256" key="1">
    <source>
        <dbReference type="SAM" id="MobiDB-lite"/>
    </source>
</evidence>
<organism evidence="3 4">
    <name type="scientific">Tritrichomonas musculus</name>
    <dbReference type="NCBI Taxonomy" id="1915356"/>
    <lineage>
        <taxon>Eukaryota</taxon>
        <taxon>Metamonada</taxon>
        <taxon>Parabasalia</taxon>
        <taxon>Tritrichomonadida</taxon>
        <taxon>Tritrichomonadidae</taxon>
        <taxon>Tritrichomonas</taxon>
    </lineage>
</organism>
<protein>
    <recommendedName>
        <fullName evidence="2">Protein kinase domain-containing protein</fullName>
    </recommendedName>
</protein>
<dbReference type="Gene3D" id="1.10.510.10">
    <property type="entry name" value="Transferase(Phosphotransferase) domain 1"/>
    <property type="match status" value="1"/>
</dbReference>
<feature type="region of interest" description="Disordered" evidence="1">
    <location>
        <begin position="177"/>
        <end position="196"/>
    </location>
</feature>
<evidence type="ECO:0000259" key="2">
    <source>
        <dbReference type="PROSITE" id="PS50011"/>
    </source>
</evidence>
<dbReference type="InterPro" id="IPR011009">
    <property type="entry name" value="Kinase-like_dom_sf"/>
</dbReference>